<gene>
    <name evidence="1" type="ORF">LX03_06035</name>
</gene>
<dbReference type="RefSeq" id="WP_034540199.1">
    <property type="nucleotide sequence ID" value="NZ_JBJNQK010000010.1"/>
</dbReference>
<dbReference type="InterPro" id="IPR019650">
    <property type="entry name" value="DUF2513"/>
</dbReference>
<protein>
    <recommendedName>
        <fullName evidence="3">DUF2513 domain-containing protein</fullName>
    </recommendedName>
</protein>
<reference evidence="1 2" key="1">
    <citation type="submission" date="2014-09" db="EMBL/GenBank/DDBJ databases">
        <title>Lactobacillus mucosae CRL573 Genome Sequencing.</title>
        <authorList>
            <person name="Bleckwedel J."/>
            <person name="Teran L.C."/>
            <person name="Bonacina J."/>
            <person name="Saavedra L."/>
            <person name="Mozzi F.B."/>
            <person name="Raya R.R."/>
        </authorList>
    </citation>
    <scope>NUCLEOTIDE SEQUENCE [LARGE SCALE GENOMIC DNA]</scope>
    <source>
        <strain evidence="1 2">CRL573</strain>
    </source>
</reference>
<organism evidence="1 2">
    <name type="scientific">Limosilactobacillus mucosae</name>
    <name type="common">Lactobacillus mucosae</name>
    <dbReference type="NCBI Taxonomy" id="97478"/>
    <lineage>
        <taxon>Bacteria</taxon>
        <taxon>Bacillati</taxon>
        <taxon>Bacillota</taxon>
        <taxon>Bacilli</taxon>
        <taxon>Lactobacillales</taxon>
        <taxon>Lactobacillaceae</taxon>
        <taxon>Limosilactobacillus</taxon>
    </lineage>
</organism>
<proteinExistence type="predicted"/>
<name>A0A099YBR7_LIMMU</name>
<evidence type="ECO:0000313" key="1">
    <source>
        <dbReference type="EMBL" id="KGL66852.1"/>
    </source>
</evidence>
<accession>A0A099YBR7</accession>
<evidence type="ECO:0008006" key="3">
    <source>
        <dbReference type="Google" id="ProtNLM"/>
    </source>
</evidence>
<dbReference type="Proteomes" id="UP000030001">
    <property type="component" value="Unassembled WGS sequence"/>
</dbReference>
<evidence type="ECO:0000313" key="2">
    <source>
        <dbReference type="Proteomes" id="UP000030001"/>
    </source>
</evidence>
<comment type="caution">
    <text evidence="1">The sequence shown here is derived from an EMBL/GenBank/DDBJ whole genome shotgun (WGS) entry which is preliminary data.</text>
</comment>
<dbReference type="EMBL" id="JROC01000032">
    <property type="protein sequence ID" value="KGL66852.1"/>
    <property type="molecule type" value="Genomic_DNA"/>
</dbReference>
<sequence length="126" mass="14164">MKLNSDCVRDILIAIEDSTNFQEAINNNQLETLDVLNPYTSEEILYHLRQLSWAGLIQDFDCYADGGYSILDLSPKGHEFLNNIRSDENWNRTKNLASKVGSHSLSALQQIASGVISATINHYLGY</sequence>
<dbReference type="AlphaFoldDB" id="A0A099YBR7"/>
<dbReference type="Pfam" id="PF10711">
    <property type="entry name" value="DUF2513"/>
    <property type="match status" value="1"/>
</dbReference>